<proteinExistence type="predicted"/>
<dbReference type="EMBL" id="MPRJ01000031">
    <property type="protein sequence ID" value="OOZ36633.1"/>
    <property type="molecule type" value="Genomic_DNA"/>
</dbReference>
<dbReference type="RefSeq" id="WP_078486840.1">
    <property type="nucleotide sequence ID" value="NZ_MPRJ01000031.1"/>
</dbReference>
<dbReference type="OrthoDB" id="9789432at2"/>
<dbReference type="Pfam" id="PF08897">
    <property type="entry name" value="DUF1841"/>
    <property type="match status" value="1"/>
</dbReference>
<dbReference type="AlphaFoldDB" id="A0A1T2KUU5"/>
<gene>
    <name evidence="1" type="ORF">BOW51_06235</name>
</gene>
<protein>
    <recommendedName>
        <fullName evidence="3">DUF1841 domain-containing protein</fullName>
    </recommendedName>
</protein>
<dbReference type="InterPro" id="IPR014993">
    <property type="entry name" value="DUF1841"/>
</dbReference>
<name>A0A1T2KUU5_9GAMM</name>
<keyword evidence="2" id="KW-1185">Reference proteome</keyword>
<evidence type="ECO:0008006" key="3">
    <source>
        <dbReference type="Google" id="ProtNLM"/>
    </source>
</evidence>
<evidence type="ECO:0000313" key="2">
    <source>
        <dbReference type="Proteomes" id="UP000190896"/>
    </source>
</evidence>
<evidence type="ECO:0000313" key="1">
    <source>
        <dbReference type="EMBL" id="OOZ36633.1"/>
    </source>
</evidence>
<comment type="caution">
    <text evidence="1">The sequence shown here is derived from an EMBL/GenBank/DDBJ whole genome shotgun (WGS) entry which is preliminary data.</text>
</comment>
<accession>A0A1T2KUU5</accession>
<dbReference type="Proteomes" id="UP000190896">
    <property type="component" value="Unassembled WGS sequence"/>
</dbReference>
<reference evidence="1 2" key="1">
    <citation type="submission" date="2016-11" db="EMBL/GenBank/DDBJ databases">
        <title>Mixed transmission modes and dynamic genome evolution in an obligate animal-bacterial symbiosis.</title>
        <authorList>
            <person name="Russell S.L."/>
            <person name="Corbett-Detig R.B."/>
            <person name="Cavanaugh C.M."/>
        </authorList>
    </citation>
    <scope>NUCLEOTIDE SEQUENCE [LARGE SCALE GENOMIC DNA]</scope>
    <source>
        <strain evidence="1">Se-Cadez</strain>
    </source>
</reference>
<organism evidence="1 2">
    <name type="scientific">Solemya velesiana gill symbiont</name>
    <dbReference type="NCBI Taxonomy" id="1918948"/>
    <lineage>
        <taxon>Bacteria</taxon>
        <taxon>Pseudomonadati</taxon>
        <taxon>Pseudomonadota</taxon>
        <taxon>Gammaproteobacteria</taxon>
        <taxon>sulfur-oxidizing symbionts</taxon>
    </lineage>
</organism>
<sequence>MFGNDRLQMRRMFTDSWQKLKQGTPLEPLEQMITEIIKQHPEYHKMLEDPAGSLDRDFMPEEGQTNPFLHMAMHISIQEQISTDRPNGVRLAYQKLTLKTVDPHEVEHQMMECLGRMLWEAQRSGGMPDEQLYLDCIRKL</sequence>